<dbReference type="CDD" id="cd17947">
    <property type="entry name" value="DEADc_DDX27"/>
    <property type="match status" value="1"/>
</dbReference>
<feature type="short sequence motif" description="Q motif" evidence="11">
    <location>
        <begin position="196"/>
        <end position="224"/>
    </location>
</feature>
<keyword evidence="5 12" id="KW-0378">Hydrolase</keyword>
<dbReference type="GO" id="GO:0006364">
    <property type="term" value="P:rRNA processing"/>
    <property type="evidence" value="ECO:0007669"/>
    <property type="project" value="UniProtKB-ARBA"/>
</dbReference>
<dbReference type="Gene3D" id="3.40.50.300">
    <property type="entry name" value="P-loop containing nucleotide triphosphate hydrolases"/>
    <property type="match status" value="2"/>
</dbReference>
<evidence type="ECO:0000256" key="13">
    <source>
        <dbReference type="SAM" id="Coils"/>
    </source>
</evidence>
<dbReference type="FunFam" id="3.40.50.300:FF:000842">
    <property type="entry name" value="ATP-dependent RNA helicase DRS1"/>
    <property type="match status" value="1"/>
</dbReference>
<feature type="compositionally biased region" description="Basic and acidic residues" evidence="14">
    <location>
        <begin position="134"/>
        <end position="143"/>
    </location>
</feature>
<dbReference type="PANTHER" id="PTHR47959:SF22">
    <property type="entry name" value="RNA HELICASE"/>
    <property type="match status" value="1"/>
</dbReference>
<evidence type="ECO:0000313" key="19">
    <source>
        <dbReference type="Proteomes" id="UP000560066"/>
    </source>
</evidence>
<feature type="non-terminal residue" evidence="18">
    <location>
        <position position="1"/>
    </location>
</feature>
<evidence type="ECO:0000256" key="12">
    <source>
        <dbReference type="RuleBase" id="RU000492"/>
    </source>
</evidence>
<keyword evidence="19" id="KW-1185">Reference proteome</keyword>
<accession>A0A7L2RSR6</accession>
<evidence type="ECO:0000256" key="14">
    <source>
        <dbReference type="SAM" id="MobiDB-lite"/>
    </source>
</evidence>
<evidence type="ECO:0000259" key="15">
    <source>
        <dbReference type="PROSITE" id="PS51192"/>
    </source>
</evidence>
<gene>
    <name evidence="18" type="primary">Ddx27</name>
    <name evidence="18" type="ORF">NEOCOR_R00394</name>
</gene>
<dbReference type="InterPro" id="IPR011545">
    <property type="entry name" value="DEAD/DEAH_box_helicase_dom"/>
</dbReference>
<dbReference type="AlphaFoldDB" id="A0A7L2RSR6"/>
<dbReference type="GO" id="GO:0003676">
    <property type="term" value="F:nucleic acid binding"/>
    <property type="evidence" value="ECO:0007669"/>
    <property type="project" value="InterPro"/>
</dbReference>
<sequence>LDLVGTITEEDAVPVDSESDGSEDEEVGSGAAVAGGRGPGRWLTGVFPQELRGPPGPRRRGYRSGDFDSEFVFDEGEADGENTWAAALRQLRGKRAATTLDEKIEKVRQKRKLQERETKQAKARDEDVEAEENQTEKKEPEDFSRDDEDVESEYSLDDESIFTKADQVKVKERRKSKKGQGAKSFSEDASQYDENLSFQDMNLSRPLLKAITALGFKQPTPIQKACIPVGLLGKDICACAATGTGKTAAFILPVLERLIYKPRQAPITRVLVLVPTRELGIQVHSVTKQLAQFTSVTTCLAVGGLDVKTQEAALRSGPDILIATPGRLIDHLHNCPSFHLSSVEVLILDEADRMLDEYFEEQMKEIIRLCSHHRQTMLFSATMTEEVKDLASVSLKNPVRIFVNSNTDVAPFLRQEFIRIRPNREGDREAIVTALLTRTFQDHVMLFTQTKKQAHRMHILLGLMGLRVGELHGNLSQAQRLESLRRFKDEQIDILVATDVAARGLDIEGVKTVSICSAELFNEAFNAVSLLTVSLLQVINFTMPNTTKHYVHRVGRTARAGKAGRSVSLVGEEERKMLKEIVKSAKTAVKARILPQDVILKFREKIENLEKDIYQVLCLEREEREMQQSEAQINKAKKQLETGKKETAGEGLERSWFQTREERKKEKLTKALQEFDLALRGKKKRKKFMQDTQKKAQMTPEERSQFEILKSQMYAERLAKRNRRTKRARALPEEEPAAAPAGPKKKKKVSVFDEELTNTSRKALKQYRAGPSFEDRKRLGINQRRKGGNFKSKSRY</sequence>
<dbReference type="SUPFAM" id="SSF52540">
    <property type="entry name" value="P-loop containing nucleoside triphosphate hydrolases"/>
    <property type="match status" value="2"/>
</dbReference>
<dbReference type="Pfam" id="PF00271">
    <property type="entry name" value="Helicase_C"/>
    <property type="match status" value="1"/>
</dbReference>
<dbReference type="PROSITE" id="PS51194">
    <property type="entry name" value="HELICASE_CTER"/>
    <property type="match status" value="1"/>
</dbReference>
<dbReference type="SMART" id="SM00487">
    <property type="entry name" value="DEXDc"/>
    <property type="match status" value="1"/>
</dbReference>
<evidence type="ECO:0000256" key="8">
    <source>
        <dbReference type="ARBA" id="ARBA00023242"/>
    </source>
</evidence>
<feature type="region of interest" description="Disordered" evidence="14">
    <location>
        <begin position="95"/>
        <end position="156"/>
    </location>
</feature>
<feature type="compositionally biased region" description="Acidic residues" evidence="14">
    <location>
        <begin position="144"/>
        <end position="156"/>
    </location>
</feature>
<keyword evidence="3" id="KW-0690">Ribosome biogenesis</keyword>
<dbReference type="EC" id="3.6.4.13" evidence="2"/>
<evidence type="ECO:0000259" key="16">
    <source>
        <dbReference type="PROSITE" id="PS51194"/>
    </source>
</evidence>
<dbReference type="InterPro" id="IPR014001">
    <property type="entry name" value="Helicase_ATP-bd"/>
</dbReference>
<keyword evidence="13" id="KW-0175">Coiled coil</keyword>
<dbReference type="InterPro" id="IPR050079">
    <property type="entry name" value="DEAD_box_RNA_helicase"/>
</dbReference>
<evidence type="ECO:0000256" key="2">
    <source>
        <dbReference type="ARBA" id="ARBA00012552"/>
    </source>
</evidence>
<dbReference type="SMART" id="SM00490">
    <property type="entry name" value="HELICc"/>
    <property type="match status" value="1"/>
</dbReference>
<evidence type="ECO:0000313" key="18">
    <source>
        <dbReference type="EMBL" id="NXS11505.1"/>
    </source>
</evidence>
<feature type="coiled-coil region" evidence="13">
    <location>
        <begin position="619"/>
        <end position="646"/>
    </location>
</feature>
<comment type="catalytic activity">
    <reaction evidence="10">
        <text>ATP + H2O = ADP + phosphate + H(+)</text>
        <dbReference type="Rhea" id="RHEA:13065"/>
        <dbReference type="ChEBI" id="CHEBI:15377"/>
        <dbReference type="ChEBI" id="CHEBI:15378"/>
        <dbReference type="ChEBI" id="CHEBI:30616"/>
        <dbReference type="ChEBI" id="CHEBI:43474"/>
        <dbReference type="ChEBI" id="CHEBI:456216"/>
        <dbReference type="EC" id="3.6.4.13"/>
    </reaction>
</comment>
<name>A0A7L2RSR6_9PASS</name>
<dbReference type="GO" id="GO:0005829">
    <property type="term" value="C:cytosol"/>
    <property type="evidence" value="ECO:0007669"/>
    <property type="project" value="TreeGrafter"/>
</dbReference>
<dbReference type="InterPro" id="IPR001650">
    <property type="entry name" value="Helicase_C-like"/>
</dbReference>
<evidence type="ECO:0000256" key="4">
    <source>
        <dbReference type="ARBA" id="ARBA00022741"/>
    </source>
</evidence>
<organism evidence="18 19">
    <name type="scientific">Neodrepanis coruscans</name>
    <name type="common">wattled asity</name>
    <dbReference type="NCBI Taxonomy" id="254563"/>
    <lineage>
        <taxon>Eukaryota</taxon>
        <taxon>Metazoa</taxon>
        <taxon>Chordata</taxon>
        <taxon>Craniata</taxon>
        <taxon>Vertebrata</taxon>
        <taxon>Euteleostomi</taxon>
        <taxon>Archelosauria</taxon>
        <taxon>Archosauria</taxon>
        <taxon>Dinosauria</taxon>
        <taxon>Saurischia</taxon>
        <taxon>Theropoda</taxon>
        <taxon>Coelurosauria</taxon>
        <taxon>Aves</taxon>
        <taxon>Neognathae</taxon>
        <taxon>Neoaves</taxon>
        <taxon>Telluraves</taxon>
        <taxon>Australaves</taxon>
        <taxon>Passeriformes</taxon>
        <taxon>Philepittidae</taxon>
        <taxon>Neodrepanis</taxon>
    </lineage>
</organism>
<reference evidence="18 19" key="1">
    <citation type="submission" date="2019-09" db="EMBL/GenBank/DDBJ databases">
        <title>Bird 10,000 Genomes (B10K) Project - Family phase.</title>
        <authorList>
            <person name="Zhang G."/>
        </authorList>
    </citation>
    <scope>NUCLEOTIDE SEQUENCE [LARGE SCALE GENOMIC DNA]</scope>
    <source>
        <strain evidence="18">B10K-DU-002-79</strain>
    </source>
</reference>
<feature type="region of interest" description="Disordered" evidence="14">
    <location>
        <begin position="721"/>
        <end position="796"/>
    </location>
</feature>
<dbReference type="GO" id="GO:0003724">
    <property type="term" value="F:RNA helicase activity"/>
    <property type="evidence" value="ECO:0007669"/>
    <property type="project" value="UniProtKB-EC"/>
</dbReference>
<keyword evidence="4 12" id="KW-0547">Nucleotide-binding</keyword>
<evidence type="ECO:0000256" key="7">
    <source>
        <dbReference type="ARBA" id="ARBA00022840"/>
    </source>
</evidence>
<dbReference type="CDD" id="cd18787">
    <property type="entry name" value="SF2_C_DEAD"/>
    <property type="match status" value="1"/>
</dbReference>
<proteinExistence type="inferred from homology"/>
<feature type="region of interest" description="Disordered" evidence="14">
    <location>
        <begin position="1"/>
        <end position="66"/>
    </location>
</feature>
<dbReference type="GO" id="GO:0005524">
    <property type="term" value="F:ATP binding"/>
    <property type="evidence" value="ECO:0007669"/>
    <property type="project" value="UniProtKB-KW"/>
</dbReference>
<evidence type="ECO:0000256" key="5">
    <source>
        <dbReference type="ARBA" id="ARBA00022801"/>
    </source>
</evidence>
<dbReference type="EMBL" id="VYZS01093580">
    <property type="protein sequence ID" value="NXS11505.1"/>
    <property type="molecule type" value="Genomic_DNA"/>
</dbReference>
<comment type="subcellular location">
    <subcellularLocation>
        <location evidence="1">Nucleus</location>
        <location evidence="1">Nucleolus</location>
    </subcellularLocation>
</comment>
<evidence type="ECO:0000256" key="11">
    <source>
        <dbReference type="PROSITE-ProRule" id="PRU00552"/>
    </source>
</evidence>
<feature type="domain" description="Helicase C-terminal" evidence="16">
    <location>
        <begin position="431"/>
        <end position="606"/>
    </location>
</feature>
<comment type="caution">
    <text evidence="18">The sequence shown here is derived from an EMBL/GenBank/DDBJ whole genome shotgun (WGS) entry which is preliminary data.</text>
</comment>
<dbReference type="PROSITE" id="PS51192">
    <property type="entry name" value="HELICASE_ATP_BIND_1"/>
    <property type="match status" value="1"/>
</dbReference>
<dbReference type="Proteomes" id="UP000560066">
    <property type="component" value="Unassembled WGS sequence"/>
</dbReference>
<feature type="non-terminal residue" evidence="18">
    <location>
        <position position="796"/>
    </location>
</feature>
<dbReference type="GO" id="GO:0005730">
    <property type="term" value="C:nucleolus"/>
    <property type="evidence" value="ECO:0007669"/>
    <property type="project" value="UniProtKB-SubCell"/>
</dbReference>
<dbReference type="Pfam" id="PF00270">
    <property type="entry name" value="DEAD"/>
    <property type="match status" value="1"/>
</dbReference>
<feature type="compositionally biased region" description="Basic and acidic residues" evidence="14">
    <location>
        <begin position="100"/>
        <end position="125"/>
    </location>
</feature>
<dbReference type="PROSITE" id="PS51195">
    <property type="entry name" value="Q_MOTIF"/>
    <property type="match status" value="1"/>
</dbReference>
<feature type="compositionally biased region" description="Acidic residues" evidence="14">
    <location>
        <begin position="8"/>
        <end position="27"/>
    </location>
</feature>
<keyword evidence="6 12" id="KW-0347">Helicase</keyword>
<protein>
    <recommendedName>
        <fullName evidence="2">RNA helicase</fullName>
        <ecNumber evidence="2">3.6.4.13</ecNumber>
    </recommendedName>
</protein>
<dbReference type="InterPro" id="IPR027417">
    <property type="entry name" value="P-loop_NTPase"/>
</dbReference>
<feature type="domain" description="Helicase ATP-binding" evidence="15">
    <location>
        <begin position="227"/>
        <end position="401"/>
    </location>
</feature>
<dbReference type="OrthoDB" id="10259843at2759"/>
<evidence type="ECO:0000259" key="17">
    <source>
        <dbReference type="PROSITE" id="PS51195"/>
    </source>
</evidence>
<keyword evidence="7 12" id="KW-0067">ATP-binding</keyword>
<evidence type="ECO:0000256" key="6">
    <source>
        <dbReference type="ARBA" id="ARBA00022806"/>
    </source>
</evidence>
<dbReference type="InterPro" id="IPR000629">
    <property type="entry name" value="RNA-helicase_DEAD-box_CS"/>
</dbReference>
<evidence type="ECO:0000256" key="1">
    <source>
        <dbReference type="ARBA" id="ARBA00004604"/>
    </source>
</evidence>
<dbReference type="InterPro" id="IPR014014">
    <property type="entry name" value="RNA_helicase_DEAD_Q_motif"/>
</dbReference>
<feature type="domain" description="DEAD-box RNA helicase Q" evidence="17">
    <location>
        <begin position="196"/>
        <end position="224"/>
    </location>
</feature>
<evidence type="ECO:0000256" key="10">
    <source>
        <dbReference type="ARBA" id="ARBA00047984"/>
    </source>
</evidence>
<evidence type="ECO:0000256" key="3">
    <source>
        <dbReference type="ARBA" id="ARBA00022517"/>
    </source>
</evidence>
<dbReference type="PANTHER" id="PTHR47959">
    <property type="entry name" value="ATP-DEPENDENT RNA HELICASE RHLE-RELATED"/>
    <property type="match status" value="1"/>
</dbReference>
<feature type="compositionally biased region" description="Basic residues" evidence="14">
    <location>
        <begin position="783"/>
        <end position="796"/>
    </location>
</feature>
<evidence type="ECO:0000256" key="9">
    <source>
        <dbReference type="ARBA" id="ARBA00043999"/>
    </source>
</evidence>
<comment type="similarity">
    <text evidence="9">Belongs to the DEAD box helicase family. DDX27/DRS1 subfamily.</text>
</comment>
<dbReference type="GO" id="GO:0016787">
    <property type="term" value="F:hydrolase activity"/>
    <property type="evidence" value="ECO:0007669"/>
    <property type="project" value="UniProtKB-KW"/>
</dbReference>
<dbReference type="PROSITE" id="PS00039">
    <property type="entry name" value="DEAD_ATP_HELICASE"/>
    <property type="match status" value="1"/>
</dbReference>
<keyword evidence="8" id="KW-0539">Nucleus</keyword>